<evidence type="ECO:0000313" key="2">
    <source>
        <dbReference type="EMBL" id="VVS98716.1"/>
    </source>
</evidence>
<evidence type="ECO:0000313" key="3">
    <source>
        <dbReference type="Proteomes" id="UP000326857"/>
    </source>
</evidence>
<dbReference type="EMBL" id="CABVLI010000021">
    <property type="protein sequence ID" value="VVS98716.1"/>
    <property type="molecule type" value="Genomic_DNA"/>
</dbReference>
<feature type="compositionally biased region" description="Polar residues" evidence="1">
    <location>
        <begin position="15"/>
        <end position="24"/>
    </location>
</feature>
<evidence type="ECO:0000256" key="1">
    <source>
        <dbReference type="SAM" id="MobiDB-lite"/>
    </source>
</evidence>
<sequence>MPNASDDLPEPDMPVNTTKASRGTSTSIFLRLFWRAPRTCTQAGGPACPWSEACVVECISLFFNLVFLPYPPVRPVFHHNQGNR</sequence>
<organism evidence="2 3">
    <name type="scientific">Sphingomonas aurantiaca</name>
    <dbReference type="NCBI Taxonomy" id="185949"/>
    <lineage>
        <taxon>Bacteria</taxon>
        <taxon>Pseudomonadati</taxon>
        <taxon>Pseudomonadota</taxon>
        <taxon>Alphaproteobacteria</taxon>
        <taxon>Sphingomonadales</taxon>
        <taxon>Sphingomonadaceae</taxon>
        <taxon>Sphingomonas</taxon>
    </lineage>
</organism>
<proteinExistence type="predicted"/>
<gene>
    <name evidence="2" type="ORF">SPHINGO391_280004</name>
</gene>
<name>A0A5E7XWQ1_9SPHN</name>
<protein>
    <submittedName>
        <fullName evidence="2">Uncharacterized protein</fullName>
    </submittedName>
</protein>
<dbReference type="Proteomes" id="UP000326857">
    <property type="component" value="Unassembled WGS sequence"/>
</dbReference>
<accession>A0A5E7XWQ1</accession>
<feature type="region of interest" description="Disordered" evidence="1">
    <location>
        <begin position="1"/>
        <end position="24"/>
    </location>
</feature>
<reference evidence="2 3" key="1">
    <citation type="submission" date="2019-09" db="EMBL/GenBank/DDBJ databases">
        <authorList>
            <person name="Dittami M. S."/>
        </authorList>
    </citation>
    <scope>NUCLEOTIDE SEQUENCE [LARGE SCALE GENOMIC DNA]</scope>
    <source>
        <strain evidence="2">SPHINGO391</strain>
    </source>
</reference>
<dbReference type="AlphaFoldDB" id="A0A5E7XWQ1"/>